<evidence type="ECO:0000313" key="2">
    <source>
        <dbReference type="EMBL" id="MBB6677397.1"/>
    </source>
</evidence>
<dbReference type="GO" id="GO:1901135">
    <property type="term" value="P:carbohydrate derivative metabolic process"/>
    <property type="evidence" value="ECO:0007669"/>
    <property type="project" value="InterPro"/>
</dbReference>
<accession>A0A841TEJ0</accession>
<dbReference type="Pfam" id="PF01380">
    <property type="entry name" value="SIS"/>
    <property type="match status" value="1"/>
</dbReference>
<protein>
    <submittedName>
        <fullName evidence="2">SIS domain-containing protein</fullName>
    </submittedName>
</protein>
<dbReference type="PANTHER" id="PTHR38418">
    <property type="entry name" value="SUGAR ISOMERASE, KPSF/GUTQ (AFU_ORTHOLOGUE AFUA_6G08860)"/>
    <property type="match status" value="1"/>
</dbReference>
<reference evidence="2 3" key="1">
    <citation type="submission" date="2020-08" db="EMBL/GenBank/DDBJ databases">
        <title>Cohnella phylogeny.</title>
        <authorList>
            <person name="Dunlap C."/>
        </authorList>
    </citation>
    <scope>NUCLEOTIDE SEQUENCE [LARGE SCALE GENOMIC DNA]</scope>
    <source>
        <strain evidence="2 3">DSM 103658</strain>
    </source>
</reference>
<evidence type="ECO:0000313" key="3">
    <source>
        <dbReference type="Proteomes" id="UP000574133"/>
    </source>
</evidence>
<feature type="domain" description="SIS" evidence="1">
    <location>
        <begin position="30"/>
        <end position="169"/>
    </location>
</feature>
<gene>
    <name evidence="2" type="ORF">H4Q31_08685</name>
</gene>
<comment type="caution">
    <text evidence="2">The sequence shown here is derived from an EMBL/GenBank/DDBJ whole genome shotgun (WGS) entry which is preliminary data.</text>
</comment>
<dbReference type="PROSITE" id="PS51464">
    <property type="entry name" value="SIS"/>
    <property type="match status" value="1"/>
</dbReference>
<evidence type="ECO:0000259" key="1">
    <source>
        <dbReference type="PROSITE" id="PS51464"/>
    </source>
</evidence>
<name>A0A841TEJ0_9BACL</name>
<dbReference type="InterPro" id="IPR035474">
    <property type="entry name" value="SIS_Kpsf"/>
</dbReference>
<dbReference type="CDD" id="cd05014">
    <property type="entry name" value="SIS_Kpsf"/>
    <property type="match status" value="1"/>
</dbReference>
<keyword evidence="3" id="KW-1185">Reference proteome</keyword>
<dbReference type="EMBL" id="JACJVN010000031">
    <property type="protein sequence ID" value="MBB6677397.1"/>
    <property type="molecule type" value="Genomic_DNA"/>
</dbReference>
<dbReference type="InterPro" id="IPR046348">
    <property type="entry name" value="SIS_dom_sf"/>
</dbReference>
<organism evidence="2 3">
    <name type="scientific">Cohnella lubricantis</name>
    <dbReference type="NCBI Taxonomy" id="2163172"/>
    <lineage>
        <taxon>Bacteria</taxon>
        <taxon>Bacillati</taxon>
        <taxon>Bacillota</taxon>
        <taxon>Bacilli</taxon>
        <taxon>Bacillales</taxon>
        <taxon>Paenibacillaceae</taxon>
        <taxon>Cohnella</taxon>
    </lineage>
</organism>
<dbReference type="RefSeq" id="WP_185178676.1">
    <property type="nucleotide sequence ID" value="NZ_CBCSEP010000003.1"/>
</dbReference>
<sequence>MEHFERTLRILSDSIRSIREEEFNALKQDCVRTLRAGNKIVASGLGKNVPICEKFVGTLNSIGIQASFMHTNSAVHGDLGMVRDGDLVIVLTKSGETSESVHLVSLLKKRKCKIWLLSFNRASTLYHELPNHLIVELEHEGDQWNILPNNSTMLNLIVLQELAMQIAKEQEVPLDALRQNHPGGAIGVTLGNGVK</sequence>
<dbReference type="AlphaFoldDB" id="A0A841TEJ0"/>
<dbReference type="InterPro" id="IPR001347">
    <property type="entry name" value="SIS_dom"/>
</dbReference>
<dbReference type="GO" id="GO:0097367">
    <property type="term" value="F:carbohydrate derivative binding"/>
    <property type="evidence" value="ECO:0007669"/>
    <property type="project" value="InterPro"/>
</dbReference>
<dbReference type="PANTHER" id="PTHR38418:SF2">
    <property type="entry name" value="SUGAR ISOMERASE, KPSF_GUTQ (AFU_ORTHOLOGUE AFUA_6G08860)"/>
    <property type="match status" value="1"/>
</dbReference>
<dbReference type="Proteomes" id="UP000574133">
    <property type="component" value="Unassembled WGS sequence"/>
</dbReference>
<dbReference type="SUPFAM" id="SSF53697">
    <property type="entry name" value="SIS domain"/>
    <property type="match status" value="1"/>
</dbReference>
<dbReference type="Gene3D" id="3.40.50.10490">
    <property type="entry name" value="Glucose-6-phosphate isomerase like protein, domain 1"/>
    <property type="match status" value="1"/>
</dbReference>
<proteinExistence type="predicted"/>